<sequence>MGRSPITGQAEPAATLTADDLGPLVPRRGTPFSQALGVFWLRMMGWRVSGVAPMVPKAVFIGAPHTSNRDGFVAAATILALRLRITVMAKAELFKGPLGAFFRWLDVMPVYRTGSNRGGQIDQVVARFAERESIYMGIAPEGTRHAAPEWKRGFYHMAVRAGVPIVPFILDFGRKELRITPVFHPTGDMEADMKALISRYQGVVPADPSRLSGPLREPGNAG</sequence>
<accession>A0A2P6ASZ7</accession>
<dbReference type="RefSeq" id="WP_105191876.1">
    <property type="nucleotide sequence ID" value="NZ_PTQZ01000077.1"/>
</dbReference>
<keyword evidence="3 5" id="KW-0012">Acyltransferase</keyword>
<dbReference type="PANTHER" id="PTHR10434:SF9">
    <property type="entry name" value="PHOSPHOLIPID_GLYCEROL ACYLTRANSFERASE DOMAIN-CONTAINING PROTEIN"/>
    <property type="match status" value="1"/>
</dbReference>
<protein>
    <submittedName>
        <fullName evidence="5">Glycerol acyltransferase</fullName>
    </submittedName>
</protein>
<evidence type="ECO:0000256" key="3">
    <source>
        <dbReference type="ARBA" id="ARBA00023315"/>
    </source>
</evidence>
<evidence type="ECO:0000313" key="6">
    <source>
        <dbReference type="Proteomes" id="UP000243900"/>
    </source>
</evidence>
<evidence type="ECO:0000259" key="4">
    <source>
        <dbReference type="SMART" id="SM00563"/>
    </source>
</evidence>
<dbReference type="OrthoDB" id="9796839at2"/>
<evidence type="ECO:0000256" key="1">
    <source>
        <dbReference type="ARBA" id="ARBA00005189"/>
    </source>
</evidence>
<comment type="pathway">
    <text evidence="1">Lipid metabolism.</text>
</comment>
<comment type="caution">
    <text evidence="5">The sequence shown here is derived from an EMBL/GenBank/DDBJ whole genome shotgun (WGS) entry which is preliminary data.</text>
</comment>
<dbReference type="PANTHER" id="PTHR10434">
    <property type="entry name" value="1-ACYL-SN-GLYCEROL-3-PHOSPHATE ACYLTRANSFERASE"/>
    <property type="match status" value="1"/>
</dbReference>
<keyword evidence="6" id="KW-1185">Reference proteome</keyword>
<keyword evidence="2 5" id="KW-0808">Transferase</keyword>
<feature type="domain" description="Phospholipid/glycerol acyltransferase" evidence="4">
    <location>
        <begin position="59"/>
        <end position="173"/>
    </location>
</feature>
<evidence type="ECO:0000313" key="5">
    <source>
        <dbReference type="EMBL" id="PQA45237.1"/>
    </source>
</evidence>
<dbReference type="GO" id="GO:0003841">
    <property type="term" value="F:1-acylglycerol-3-phosphate O-acyltransferase activity"/>
    <property type="evidence" value="ECO:0007669"/>
    <property type="project" value="TreeGrafter"/>
</dbReference>
<dbReference type="EMBL" id="PTQZ01000077">
    <property type="protein sequence ID" value="PQA45237.1"/>
    <property type="molecule type" value="Genomic_DNA"/>
</dbReference>
<dbReference type="SUPFAM" id="SSF69593">
    <property type="entry name" value="Glycerol-3-phosphate (1)-acyltransferase"/>
    <property type="match status" value="1"/>
</dbReference>
<dbReference type="InterPro" id="IPR002123">
    <property type="entry name" value="Plipid/glycerol_acylTrfase"/>
</dbReference>
<name>A0A2P6ASZ7_9GAMM</name>
<dbReference type="Pfam" id="PF01553">
    <property type="entry name" value="Acyltransferase"/>
    <property type="match status" value="1"/>
</dbReference>
<reference evidence="6" key="1">
    <citation type="submission" date="2018-02" db="EMBL/GenBank/DDBJ databases">
        <title>Genome sequencing of Solimonas sp. HR-BB.</title>
        <authorList>
            <person name="Lee Y."/>
            <person name="Jeon C.O."/>
        </authorList>
    </citation>
    <scope>NUCLEOTIDE SEQUENCE [LARGE SCALE GENOMIC DNA]</scope>
    <source>
        <strain evidence="6">HR-E</strain>
    </source>
</reference>
<proteinExistence type="predicted"/>
<evidence type="ECO:0000256" key="2">
    <source>
        <dbReference type="ARBA" id="ARBA00022679"/>
    </source>
</evidence>
<dbReference type="AlphaFoldDB" id="A0A2P6ASZ7"/>
<organism evidence="5 6">
    <name type="scientific">Amnimonas aquatica</name>
    <dbReference type="NCBI Taxonomy" id="2094561"/>
    <lineage>
        <taxon>Bacteria</taxon>
        <taxon>Pseudomonadati</taxon>
        <taxon>Pseudomonadota</taxon>
        <taxon>Gammaproteobacteria</taxon>
        <taxon>Moraxellales</taxon>
        <taxon>Moraxellaceae</taxon>
        <taxon>Amnimonas</taxon>
    </lineage>
</organism>
<dbReference type="GO" id="GO:0006654">
    <property type="term" value="P:phosphatidic acid biosynthetic process"/>
    <property type="evidence" value="ECO:0007669"/>
    <property type="project" value="TreeGrafter"/>
</dbReference>
<dbReference type="Proteomes" id="UP000243900">
    <property type="component" value="Unassembled WGS sequence"/>
</dbReference>
<gene>
    <name evidence="5" type="ORF">C5O18_04615</name>
</gene>
<dbReference type="SMART" id="SM00563">
    <property type="entry name" value="PlsC"/>
    <property type="match status" value="1"/>
</dbReference>